<dbReference type="GO" id="GO:0016747">
    <property type="term" value="F:acyltransferase activity, transferring groups other than amino-acyl groups"/>
    <property type="evidence" value="ECO:0007669"/>
    <property type="project" value="InterPro"/>
</dbReference>
<gene>
    <name evidence="3" type="ORF">EDD74_10484</name>
    <name evidence="2" type="ORF">FAEUMB_28230</name>
</gene>
<dbReference type="InterPro" id="IPR000182">
    <property type="entry name" value="GNAT_dom"/>
</dbReference>
<dbReference type="Proteomes" id="UP000294613">
    <property type="component" value="Unassembled WGS sequence"/>
</dbReference>
<keyword evidence="5" id="KW-1185">Reference proteome</keyword>
<dbReference type="InterPro" id="IPR016181">
    <property type="entry name" value="Acyl_CoA_acyltransferase"/>
</dbReference>
<dbReference type="Proteomes" id="UP000702954">
    <property type="component" value="Unassembled WGS sequence"/>
</dbReference>
<keyword evidence="3" id="KW-0012">Acyltransferase</keyword>
<evidence type="ECO:0000313" key="3">
    <source>
        <dbReference type="EMBL" id="TCS69329.1"/>
    </source>
</evidence>
<dbReference type="EMBL" id="BHEO01000008">
    <property type="protein sequence ID" value="GBU06282.1"/>
    <property type="molecule type" value="Genomic_DNA"/>
</dbReference>
<dbReference type="RefSeq" id="WP_008975378.1">
    <property type="nucleotide sequence ID" value="NZ_BHEO01000008.1"/>
</dbReference>
<comment type="caution">
    <text evidence="3">The sequence shown here is derived from an EMBL/GenBank/DDBJ whole genome shotgun (WGS) entry which is preliminary data.</text>
</comment>
<name>A0A4R3JT33_9FIRM</name>
<reference evidence="2 5" key="1">
    <citation type="journal article" date="2018" name="Int. J. Syst. Evol. Microbiol.">
        <title>Draft Genome Sequence of Faecalimonas umbilicata JCM 30896T, an Acetate-Producing Bacterium Isolated from Human Feces.</title>
        <authorList>
            <person name="Sakamoto M."/>
            <person name="Ikeyama N."/>
            <person name="Yuki M."/>
            <person name="Ohkuma M."/>
        </authorList>
    </citation>
    <scope>NUCLEOTIDE SEQUENCE [LARGE SCALE GENOMIC DNA]</scope>
    <source>
        <strain evidence="2 5">EGH7</strain>
    </source>
</reference>
<dbReference type="EMBL" id="SLZV01000004">
    <property type="protein sequence ID" value="TCS69329.1"/>
    <property type="molecule type" value="Genomic_DNA"/>
</dbReference>
<dbReference type="SUPFAM" id="SSF55729">
    <property type="entry name" value="Acyl-CoA N-acyltransferases (Nat)"/>
    <property type="match status" value="1"/>
</dbReference>
<protein>
    <submittedName>
        <fullName evidence="2">Acetyltransferase</fullName>
    </submittedName>
    <submittedName>
        <fullName evidence="3">L-amino acid N-acyltransferase YncA</fullName>
    </submittedName>
</protein>
<reference evidence="3 4" key="2">
    <citation type="submission" date="2019-03" db="EMBL/GenBank/DDBJ databases">
        <title>Genomic Encyclopedia of Type Strains, Phase IV (KMG-IV): sequencing the most valuable type-strain genomes for metagenomic binning, comparative biology and taxonomic classification.</title>
        <authorList>
            <person name="Goeker M."/>
        </authorList>
    </citation>
    <scope>NUCLEOTIDE SEQUENCE [LARGE SCALE GENOMIC DNA]</scope>
    <source>
        <strain evidence="3 4">DSM 103426</strain>
    </source>
</reference>
<evidence type="ECO:0000259" key="1">
    <source>
        <dbReference type="PROSITE" id="PS51186"/>
    </source>
</evidence>
<feature type="domain" description="N-acetyltransferase" evidence="1">
    <location>
        <begin position="1"/>
        <end position="161"/>
    </location>
</feature>
<dbReference type="Gene3D" id="3.40.630.30">
    <property type="match status" value="1"/>
</dbReference>
<accession>A0A4R3JT33</accession>
<evidence type="ECO:0000313" key="2">
    <source>
        <dbReference type="EMBL" id="GBU06282.1"/>
    </source>
</evidence>
<evidence type="ECO:0000313" key="4">
    <source>
        <dbReference type="Proteomes" id="UP000294613"/>
    </source>
</evidence>
<dbReference type="PROSITE" id="PS51186">
    <property type="entry name" value="GNAT"/>
    <property type="match status" value="1"/>
</dbReference>
<keyword evidence="3" id="KW-0808">Transferase</keyword>
<organism evidence="3 4">
    <name type="scientific">Faecalimonas umbilicata</name>
    <dbReference type="NCBI Taxonomy" id="1912855"/>
    <lineage>
        <taxon>Bacteria</taxon>
        <taxon>Bacillati</taxon>
        <taxon>Bacillota</taxon>
        <taxon>Clostridia</taxon>
        <taxon>Lachnospirales</taxon>
        <taxon>Lachnospiraceae</taxon>
        <taxon>Faecalimonas</taxon>
    </lineage>
</organism>
<evidence type="ECO:0000313" key="5">
    <source>
        <dbReference type="Proteomes" id="UP000702954"/>
    </source>
</evidence>
<sequence length="161" mass="18596">MQIRRGKAEEIDKIMRIYEQARAFMRKNGNATQWDKGYPSRELILKEIEQGCQYVCEEEEAIVAVFSLCGGPDPTYEKIWDGQWLNQSPYHVLHRLASSGERKGAGMFCLQWSIEQSEEIRVDTHEANLPMQRLLEKNGFVKCGKIQVADGTERIAFQLKK</sequence>
<dbReference type="AlphaFoldDB" id="A0A4R3JT33"/>
<proteinExistence type="predicted"/>